<keyword evidence="2" id="KW-1185">Reference proteome</keyword>
<name>A0A6S6R2K9_9FIRM</name>
<dbReference type="Proteomes" id="UP000515561">
    <property type="component" value="Chromosome"/>
</dbReference>
<gene>
    <name evidence="1" type="ORF">acsn021_09800</name>
</gene>
<organism evidence="1 2">
    <name type="scientific">Anaerocolumna cellulosilytica</name>
    <dbReference type="NCBI Taxonomy" id="433286"/>
    <lineage>
        <taxon>Bacteria</taxon>
        <taxon>Bacillati</taxon>
        <taxon>Bacillota</taxon>
        <taxon>Clostridia</taxon>
        <taxon>Lachnospirales</taxon>
        <taxon>Lachnospiraceae</taxon>
        <taxon>Anaerocolumna</taxon>
    </lineage>
</organism>
<evidence type="ECO:0000313" key="2">
    <source>
        <dbReference type="Proteomes" id="UP000515561"/>
    </source>
</evidence>
<reference evidence="1 2" key="1">
    <citation type="journal article" date="2016" name="Int. J. Syst. Evol. Microbiol.">
        <title>Descriptions of Anaerotaenia torta gen. nov., sp. nov. and Anaerocolumna cellulosilytica gen. nov., sp. nov. isolated from a methanogenic reactor of cattle waste.</title>
        <authorList>
            <person name="Uek A."/>
            <person name="Ohtaki Y."/>
            <person name="Kaku N."/>
            <person name="Ueki K."/>
        </authorList>
    </citation>
    <scope>NUCLEOTIDE SEQUENCE [LARGE SCALE GENOMIC DNA]</scope>
    <source>
        <strain evidence="1 2">SN021</strain>
    </source>
</reference>
<dbReference type="KEGG" id="acel:acsn021_09800"/>
<dbReference type="AlphaFoldDB" id="A0A6S6R2K9"/>
<proteinExistence type="predicted"/>
<sequence>MSAGKSSQKAFKHKGYKTSTKKGMKSCVTGECKHKDQTIPARIVNENSLLQYNDQSKVQLPVYIKEMAQNIDVIKEKRFIQNEKQNNNPLLKAIPVDEGKVIEILGYAVLEKN</sequence>
<accession>A0A6S6R2K9</accession>
<evidence type="ECO:0000313" key="1">
    <source>
        <dbReference type="EMBL" id="BCJ93411.1"/>
    </source>
</evidence>
<protein>
    <submittedName>
        <fullName evidence="1">Uncharacterized protein</fullName>
    </submittedName>
</protein>
<dbReference type="RefSeq" id="WP_184090566.1">
    <property type="nucleotide sequence ID" value="NZ_AP023367.1"/>
</dbReference>
<dbReference type="EMBL" id="AP023367">
    <property type="protein sequence ID" value="BCJ93411.1"/>
    <property type="molecule type" value="Genomic_DNA"/>
</dbReference>